<reference evidence="1" key="1">
    <citation type="submission" date="2023-08" db="EMBL/GenBank/DDBJ databases">
        <title>Emergence of clinically-relevant ST2 carbapenem-resistant Acinetobacter baumannii strains in hospital sewages in Zhejiang, East of China.</title>
        <authorList>
            <person name="Kaichao C."/>
            <person name="Zhang R."/>
        </authorList>
    </citation>
    <scope>NUCLEOTIDE SEQUENCE</scope>
    <source>
        <strain evidence="1">M-RB-37</strain>
    </source>
</reference>
<evidence type="ECO:0000313" key="2">
    <source>
        <dbReference type="Proteomes" id="UP001243844"/>
    </source>
</evidence>
<dbReference type="AlphaFoldDB" id="A0AAW8JB45"/>
<dbReference type="RefSeq" id="WP_308975872.1">
    <property type="nucleotide sequence ID" value="NZ_JAVIDL010000015.1"/>
</dbReference>
<organism evidence="1 2">
    <name type="scientific">Acinetobacter rudis</name>
    <dbReference type="NCBI Taxonomy" id="632955"/>
    <lineage>
        <taxon>Bacteria</taxon>
        <taxon>Pseudomonadati</taxon>
        <taxon>Pseudomonadota</taxon>
        <taxon>Gammaproteobacteria</taxon>
        <taxon>Moraxellales</taxon>
        <taxon>Moraxellaceae</taxon>
        <taxon>Acinetobacter</taxon>
    </lineage>
</organism>
<protein>
    <submittedName>
        <fullName evidence="1">Tetratricopeptide repeat protein</fullName>
    </submittedName>
</protein>
<comment type="caution">
    <text evidence="1">The sequence shown here is derived from an EMBL/GenBank/DDBJ whole genome shotgun (WGS) entry which is preliminary data.</text>
</comment>
<dbReference type="SUPFAM" id="SSF81901">
    <property type="entry name" value="HCP-like"/>
    <property type="match status" value="1"/>
</dbReference>
<dbReference type="SMART" id="SM00671">
    <property type="entry name" value="SEL1"/>
    <property type="match status" value="2"/>
</dbReference>
<dbReference type="Proteomes" id="UP001243844">
    <property type="component" value="Unassembled WGS sequence"/>
</dbReference>
<dbReference type="PANTHER" id="PTHR11102">
    <property type="entry name" value="SEL-1-LIKE PROTEIN"/>
    <property type="match status" value="1"/>
</dbReference>
<gene>
    <name evidence="1" type="ORF">RFH47_09090</name>
</gene>
<sequence>MRVSHRQLIILKSPSLNAGGFFFIGGKYLPRKYEYRAARAGDSHSQLNLGQRYRTGAYVQQNFKIAYQWYLKAAQQFYVPAYNEIGLLYAQGAGVQQDYILAYAWISLASQQNNTQAKLNLKKF</sequence>
<name>A0AAW8JB45_9GAMM</name>
<dbReference type="InterPro" id="IPR006597">
    <property type="entry name" value="Sel1-like"/>
</dbReference>
<dbReference type="InterPro" id="IPR011990">
    <property type="entry name" value="TPR-like_helical_dom_sf"/>
</dbReference>
<evidence type="ECO:0000313" key="1">
    <source>
        <dbReference type="EMBL" id="MDQ8935886.1"/>
    </source>
</evidence>
<dbReference type="EMBL" id="JAVIDL010000015">
    <property type="protein sequence ID" value="MDQ8935886.1"/>
    <property type="molecule type" value="Genomic_DNA"/>
</dbReference>
<proteinExistence type="predicted"/>
<dbReference type="InterPro" id="IPR050767">
    <property type="entry name" value="Sel1_AlgK"/>
</dbReference>
<dbReference type="Gene3D" id="1.25.40.10">
    <property type="entry name" value="Tetratricopeptide repeat domain"/>
    <property type="match status" value="1"/>
</dbReference>
<accession>A0AAW8JB45</accession>
<dbReference type="PANTHER" id="PTHR11102:SF160">
    <property type="entry name" value="ERAD-ASSOCIATED E3 UBIQUITIN-PROTEIN LIGASE COMPONENT HRD3"/>
    <property type="match status" value="1"/>
</dbReference>
<dbReference type="Pfam" id="PF08238">
    <property type="entry name" value="Sel1"/>
    <property type="match status" value="2"/>
</dbReference>